<name>G8JMD1_ERECY</name>
<keyword evidence="8" id="KW-0469">Meiosis</keyword>
<evidence type="ECO:0000256" key="5">
    <source>
        <dbReference type="ARBA" id="ARBA00022880"/>
    </source>
</evidence>
<dbReference type="OMA" id="VNHHRHT"/>
<protein>
    <recommendedName>
        <fullName evidence="3">Topoisomerase 1-associated factor 1</fullName>
    </recommendedName>
</protein>
<dbReference type="InterPro" id="IPR044998">
    <property type="entry name" value="Timeless"/>
</dbReference>
<dbReference type="HOGENOM" id="CLU_008440_0_0_1"/>
<dbReference type="PANTHER" id="PTHR22940:SF4">
    <property type="entry name" value="PROTEIN TIMELESS HOMOLOG"/>
    <property type="match status" value="1"/>
</dbReference>
<dbReference type="GO" id="GO:0006281">
    <property type="term" value="P:DNA repair"/>
    <property type="evidence" value="ECO:0007669"/>
    <property type="project" value="UniProtKB-KW"/>
</dbReference>
<dbReference type="Proteomes" id="UP000006790">
    <property type="component" value="Chromosome 1"/>
</dbReference>
<keyword evidence="5" id="KW-0236">DNA replication inhibitor</keyword>
<dbReference type="PANTHER" id="PTHR22940">
    <property type="entry name" value="TIMEOUT/TIMELESS-2"/>
    <property type="match status" value="1"/>
</dbReference>
<evidence type="ECO:0000313" key="13">
    <source>
        <dbReference type="Proteomes" id="UP000006790"/>
    </source>
</evidence>
<proteinExistence type="inferred from homology"/>
<dbReference type="GO" id="GO:0031297">
    <property type="term" value="P:replication fork processing"/>
    <property type="evidence" value="ECO:0007669"/>
    <property type="project" value="EnsemblFungi"/>
</dbReference>
<evidence type="ECO:0000256" key="1">
    <source>
        <dbReference type="ARBA" id="ARBA00004123"/>
    </source>
</evidence>
<dbReference type="SUPFAM" id="SSF48371">
    <property type="entry name" value="ARM repeat"/>
    <property type="match status" value="1"/>
</dbReference>
<feature type="compositionally biased region" description="Polar residues" evidence="10">
    <location>
        <begin position="1224"/>
        <end position="1235"/>
    </location>
</feature>
<evidence type="ECO:0000256" key="2">
    <source>
        <dbReference type="ARBA" id="ARBA00008174"/>
    </source>
</evidence>
<dbReference type="STRING" id="931890.G8JMD1"/>
<dbReference type="KEGG" id="erc:Ecym_1083"/>
<keyword evidence="6" id="KW-0234">DNA repair</keyword>
<sequence length="1258" mass="143142">MIQESDVKNIRLDGGVGDVLPETILKARIALLATAIGGPDHSSEQEPPPYRLGDDCLACLKDLRRWFTLVDEKQRRWDVARAAAEFKILVDDLIPILADWEERSAKAVKQSRRSGGTVGDYFRNKGYYDKVALNAFQLVVWMTWPIMLTDESSQSHIANYSDLKKHQLIYKKMLLSSNGGKVVKAAIRLASDIIRIDRLQRSPRDNALLRLVLNFLRNILAIEPSEVTISSKQRTGNRGVSAAELLPPNVSMDDISLNNVVSTFQRSKVFAFLLTISSSINSEFDAEYVKIPLLEIIFYLTKDLSHDHLFKWLDSSESSLPATVDHQNKGSSVGHRPKVISRAGEELNQLLVKERDLKRSQIRISSTRHSRFGGFFSIQTPDNVRLTVSNSHNILDQDAALKTLDNRKKWNKAVRNPADIVQGVPISFLNSAASSTYVTQENAKCLKRYLDGFITSSFNILFKLIADHFTTDESNHVMLNKIHFLLSYSWFLKYHRISSEKYNIIDPISVSQALQDTCYILLPKFLRESYEQKNWAVVHAALLAITELLMYLNQLDNPECEDTVDDIMSRMFSDENIKLLSNIPKSASSHSPQYVRACVNLNDTIFKTIEKYERNNKTLTTKSFGRYRGGRFTAKMDSSANEASKQGTAQNEDQNNEESSNDDSDIEEKSTFRMAQINFQKVLNAYIYAGTIDTYVKFLQRYQELEGDDIKKVMRFLNYVTIDVQEETFLFRIDFIILLKDMLSPNGLDYGSKNRKYVLDFATHFMSRLKEKLKKAPSWYVNLLFPNLHDRQLGHYMRYGEHKPIIQGLRRVACPTQFKPSNDHNSLSGGQPIDFKLGILVSTLIDEGKRDFVTQIHENFTRTLESYKEVAGKEIHERLTYPRSDFRSDMCDMKRALLFDGDIRALVLLLGYHLPFSEKEQCYMGGQYNLLELDNILSVLGKYLLIPFHTPNGLQSSSYLVRPTVPRGGIAHNDTVENLTDYPVNDSQNIKANDKLDDYSDRYFQDLERIEERLAGKKLPKGTAKAKAKANSKKGKKSKVKQFGVNDEHLPRNIDKKLQIVSKELISDSDDEDNLLLNPIFYENEMYLRFLLDKHNGQLPADMFAAFSRFSNERLQNGGTTVGDYSTLFNGPVPQLGDITSHDKNGSRSTSKYMLEPNTRNKFDKITNDSDLRDSPFNDDGLEGSKNIDVPLSDFEYDSTSPSNSIPPTDTVSTVSVQVASVQLPKNTKGRSYNESDSDDAVVPRKKLPRLMLSDDES</sequence>
<keyword evidence="13" id="KW-1185">Reference proteome</keyword>
<keyword evidence="7" id="KW-0539">Nucleus</keyword>
<dbReference type="GeneID" id="11469560"/>
<feature type="compositionally biased region" description="Low complexity" evidence="10">
    <location>
        <begin position="1211"/>
        <end position="1223"/>
    </location>
</feature>
<feature type="region of interest" description="Disordered" evidence="10">
    <location>
        <begin position="1021"/>
        <end position="1041"/>
    </location>
</feature>
<evidence type="ECO:0000256" key="4">
    <source>
        <dbReference type="ARBA" id="ARBA00022763"/>
    </source>
</evidence>
<dbReference type="GO" id="GO:0000076">
    <property type="term" value="P:DNA replication checkpoint signaling"/>
    <property type="evidence" value="ECO:0007669"/>
    <property type="project" value="EnsemblFungi"/>
</dbReference>
<evidence type="ECO:0000256" key="8">
    <source>
        <dbReference type="ARBA" id="ARBA00023254"/>
    </source>
</evidence>
<feature type="compositionally biased region" description="Basic and acidic residues" evidence="10">
    <location>
        <begin position="1159"/>
        <end position="1176"/>
    </location>
</feature>
<evidence type="ECO:0000256" key="7">
    <source>
        <dbReference type="ARBA" id="ARBA00023242"/>
    </source>
</evidence>
<dbReference type="InParanoid" id="G8JMD1"/>
<feature type="domain" description="Timeless N-terminal" evidence="11">
    <location>
        <begin position="49"/>
        <end position="378"/>
    </location>
</feature>
<dbReference type="GO" id="GO:0005829">
    <property type="term" value="C:cytosol"/>
    <property type="evidence" value="ECO:0007669"/>
    <property type="project" value="EnsemblFungi"/>
</dbReference>
<comment type="similarity">
    <text evidence="2">Belongs to the timeless family.</text>
</comment>
<accession>G8JMD1</accession>
<dbReference type="InterPro" id="IPR006906">
    <property type="entry name" value="Timeless_N"/>
</dbReference>
<feature type="region of interest" description="Disordered" evidence="10">
    <location>
        <begin position="636"/>
        <end position="667"/>
    </location>
</feature>
<dbReference type="EMBL" id="CP002497">
    <property type="protein sequence ID" value="AET37340.1"/>
    <property type="molecule type" value="Genomic_DNA"/>
</dbReference>
<dbReference type="GO" id="GO:0003677">
    <property type="term" value="F:DNA binding"/>
    <property type="evidence" value="ECO:0007669"/>
    <property type="project" value="TreeGrafter"/>
</dbReference>
<dbReference type="GO" id="GO:0031298">
    <property type="term" value="C:replication fork protection complex"/>
    <property type="evidence" value="ECO:0007669"/>
    <property type="project" value="EnsemblFungi"/>
</dbReference>
<keyword evidence="9" id="KW-0131">Cell cycle</keyword>
<dbReference type="GO" id="GO:0043111">
    <property type="term" value="P:replication fork arrest"/>
    <property type="evidence" value="ECO:0007669"/>
    <property type="project" value="EnsemblFungi"/>
</dbReference>
<reference evidence="13" key="1">
    <citation type="journal article" date="2012" name="G3 (Bethesda)">
        <title>Pichia sorbitophila, an interspecies yeast hybrid reveals early steps of genome resolution following polyploidization.</title>
        <authorList>
            <person name="Leh Louis V."/>
            <person name="Despons L."/>
            <person name="Friedrich A."/>
            <person name="Martin T."/>
            <person name="Durrens P."/>
            <person name="Casaregola S."/>
            <person name="Neuveglise C."/>
            <person name="Fairhead C."/>
            <person name="Marck C."/>
            <person name="Cruz J.A."/>
            <person name="Straub M.L."/>
            <person name="Kugler V."/>
            <person name="Sacerdot C."/>
            <person name="Uzunov Z."/>
            <person name="Thierry A."/>
            <person name="Weiss S."/>
            <person name="Bleykasten C."/>
            <person name="De Montigny J."/>
            <person name="Jacques N."/>
            <person name="Jung P."/>
            <person name="Lemaire M."/>
            <person name="Mallet S."/>
            <person name="Morel G."/>
            <person name="Richard G.F."/>
            <person name="Sarkar A."/>
            <person name="Savel G."/>
            <person name="Schacherer J."/>
            <person name="Seret M.L."/>
            <person name="Talla E."/>
            <person name="Samson G."/>
            <person name="Jubin C."/>
            <person name="Poulain J."/>
            <person name="Vacherie B."/>
            <person name="Barbe V."/>
            <person name="Pelletier E."/>
            <person name="Sherman D.J."/>
            <person name="Westhof E."/>
            <person name="Weissenbach J."/>
            <person name="Baret P.V."/>
            <person name="Wincker P."/>
            <person name="Gaillardin C."/>
            <person name="Dujon B."/>
            <person name="Souciet J.L."/>
        </authorList>
    </citation>
    <scope>NUCLEOTIDE SEQUENCE [LARGE SCALE GENOMIC DNA]</scope>
    <source>
        <strain evidence="13">CBS 270.75 / DBVPG 7215 / KCTC 17166 / NRRL Y-17582</strain>
    </source>
</reference>
<feature type="compositionally biased region" description="Polar residues" evidence="10">
    <location>
        <begin position="1198"/>
        <end position="1210"/>
    </location>
</feature>
<dbReference type="FunCoup" id="G8JMD1">
    <property type="interactions" value="69"/>
</dbReference>
<feature type="compositionally biased region" description="Basic residues" evidence="10">
    <location>
        <begin position="1021"/>
        <end position="1040"/>
    </location>
</feature>
<dbReference type="GO" id="GO:0007064">
    <property type="term" value="P:mitotic sister chromatid cohesion"/>
    <property type="evidence" value="ECO:0007669"/>
    <property type="project" value="EnsemblFungi"/>
</dbReference>
<dbReference type="InterPro" id="IPR016024">
    <property type="entry name" value="ARM-type_fold"/>
</dbReference>
<evidence type="ECO:0000256" key="6">
    <source>
        <dbReference type="ARBA" id="ARBA00023204"/>
    </source>
</evidence>
<dbReference type="Pfam" id="PF04821">
    <property type="entry name" value="TIMELESS"/>
    <property type="match status" value="1"/>
</dbReference>
<evidence type="ECO:0000256" key="9">
    <source>
        <dbReference type="ARBA" id="ARBA00023306"/>
    </source>
</evidence>
<dbReference type="eggNOG" id="KOG1974">
    <property type="taxonomic scope" value="Eukaryota"/>
</dbReference>
<feature type="compositionally biased region" description="Acidic residues" evidence="10">
    <location>
        <begin position="654"/>
        <end position="666"/>
    </location>
</feature>
<dbReference type="RefSeq" id="XP_003644157.1">
    <property type="nucleotide sequence ID" value="XM_003644109.1"/>
</dbReference>
<dbReference type="OrthoDB" id="310853at2759"/>
<evidence type="ECO:0000259" key="11">
    <source>
        <dbReference type="Pfam" id="PF04821"/>
    </source>
</evidence>
<dbReference type="GO" id="GO:0043570">
    <property type="term" value="P:maintenance of DNA repeat elements"/>
    <property type="evidence" value="ECO:0007669"/>
    <property type="project" value="EnsemblFungi"/>
</dbReference>
<dbReference type="GO" id="GO:0051321">
    <property type="term" value="P:meiotic cell cycle"/>
    <property type="evidence" value="ECO:0007669"/>
    <property type="project" value="UniProtKB-KW"/>
</dbReference>
<evidence type="ECO:0000256" key="10">
    <source>
        <dbReference type="SAM" id="MobiDB-lite"/>
    </source>
</evidence>
<feature type="compositionally biased region" description="Polar residues" evidence="10">
    <location>
        <begin position="636"/>
        <end position="650"/>
    </location>
</feature>
<dbReference type="AlphaFoldDB" id="G8JMD1"/>
<evidence type="ECO:0000256" key="3">
    <source>
        <dbReference type="ARBA" id="ARBA00021529"/>
    </source>
</evidence>
<feature type="region of interest" description="Disordered" evidence="10">
    <location>
        <begin position="1135"/>
        <end position="1258"/>
    </location>
</feature>
<evidence type="ECO:0000313" key="12">
    <source>
        <dbReference type="EMBL" id="AET37340.1"/>
    </source>
</evidence>
<keyword evidence="4" id="KW-0227">DNA damage</keyword>
<organism evidence="12 13">
    <name type="scientific">Eremothecium cymbalariae (strain CBS 270.75 / DBVPG 7215 / KCTC 17166 / NRRL Y-17582)</name>
    <name type="common">Yeast</name>
    <dbReference type="NCBI Taxonomy" id="931890"/>
    <lineage>
        <taxon>Eukaryota</taxon>
        <taxon>Fungi</taxon>
        <taxon>Dikarya</taxon>
        <taxon>Ascomycota</taxon>
        <taxon>Saccharomycotina</taxon>
        <taxon>Saccharomycetes</taxon>
        <taxon>Saccharomycetales</taxon>
        <taxon>Saccharomycetaceae</taxon>
        <taxon>Eremothecium</taxon>
    </lineage>
</organism>
<gene>
    <name evidence="12" type="ordered locus">Ecym_1083</name>
</gene>
<comment type="subcellular location">
    <subcellularLocation>
        <location evidence="1">Nucleus</location>
    </subcellularLocation>
</comment>